<accession>A0A2G8KET6</accession>
<sequence>MMSHSSGQYGHGPNGNSMYPSGQSQPGITVDANHNTTMGQDEKYYTPGRGYILFINNYFRGPPPHGCEQYEPRKVSFHHLMDAHLVVFVAMRYRTINMLQLLPEGAEIDRASVENLRTSLHNYEIQIEEELGQTEFWNSLKKAHTEVGGGNYSCFILIISSHGIETEITKDGQTGKKESIVLVDSSQVTVDAIRDYFDGWSAPKLVGKPKVFVIQACRGIKSARGILDRSDCNPPAQVIPTPPTQLSRPENADVLIAYSTSPGTRSWRNEQEGTWYINCLCKAIAHNKGPAASYSQGCRDLLSQSVVVGDLFSQSVVVGDLLSQSVVVGDLFSQSVVVGDLLSQSVVVGDLLSESVVVGDLLSQSVVVGDLLSQSVVVGDLLSQSVVVGDLLSQSVVVGDLLSQSVVVGDLLSQSVVVGDLLSQSVVVGDLLSQSVVVGDLFCVLMCLRLPSQYL</sequence>
<feature type="region of interest" description="Disordered" evidence="6">
    <location>
        <begin position="1"/>
        <end position="41"/>
    </location>
</feature>
<evidence type="ECO:0000256" key="2">
    <source>
        <dbReference type="ARBA" id="ARBA00022670"/>
    </source>
</evidence>
<dbReference type="InterPro" id="IPR029030">
    <property type="entry name" value="Caspase-like_dom_sf"/>
</dbReference>
<dbReference type="GO" id="GO:0004197">
    <property type="term" value="F:cysteine-type endopeptidase activity"/>
    <property type="evidence" value="ECO:0007669"/>
    <property type="project" value="InterPro"/>
</dbReference>
<dbReference type="STRING" id="307972.A0A2G8KET6"/>
<dbReference type="SUPFAM" id="SSF52129">
    <property type="entry name" value="Caspase-like"/>
    <property type="match status" value="1"/>
</dbReference>
<comment type="caution">
    <text evidence="9">The sequence shown here is derived from an EMBL/GenBank/DDBJ whole genome shotgun (WGS) entry which is preliminary data.</text>
</comment>
<evidence type="ECO:0000256" key="5">
    <source>
        <dbReference type="RuleBase" id="RU003971"/>
    </source>
</evidence>
<evidence type="ECO:0000256" key="4">
    <source>
        <dbReference type="ARBA" id="ARBA00022801"/>
    </source>
</evidence>
<evidence type="ECO:0000256" key="1">
    <source>
        <dbReference type="ARBA" id="ARBA00010134"/>
    </source>
</evidence>
<dbReference type="Gene3D" id="3.40.50.1460">
    <property type="match status" value="1"/>
</dbReference>
<dbReference type="InterPro" id="IPR011600">
    <property type="entry name" value="Pept_C14_caspase"/>
</dbReference>
<dbReference type="OrthoDB" id="10036020at2759"/>
<protein>
    <submittedName>
        <fullName evidence="9">Putative caspase-3</fullName>
    </submittedName>
</protein>
<proteinExistence type="inferred from homology"/>
<reference evidence="9 10" key="1">
    <citation type="journal article" date="2017" name="PLoS Biol.">
        <title>The sea cucumber genome provides insights into morphological evolution and visceral regeneration.</title>
        <authorList>
            <person name="Zhang X."/>
            <person name="Sun L."/>
            <person name="Yuan J."/>
            <person name="Sun Y."/>
            <person name="Gao Y."/>
            <person name="Zhang L."/>
            <person name="Li S."/>
            <person name="Dai H."/>
            <person name="Hamel J.F."/>
            <person name="Liu C."/>
            <person name="Yu Y."/>
            <person name="Liu S."/>
            <person name="Lin W."/>
            <person name="Guo K."/>
            <person name="Jin S."/>
            <person name="Xu P."/>
            <person name="Storey K.B."/>
            <person name="Huan P."/>
            <person name="Zhang T."/>
            <person name="Zhou Y."/>
            <person name="Zhang J."/>
            <person name="Lin C."/>
            <person name="Li X."/>
            <person name="Xing L."/>
            <person name="Huo D."/>
            <person name="Sun M."/>
            <person name="Wang L."/>
            <person name="Mercier A."/>
            <person name="Li F."/>
            <person name="Yang H."/>
            <person name="Xiang J."/>
        </authorList>
    </citation>
    <scope>NUCLEOTIDE SEQUENCE [LARGE SCALE GENOMIC DNA]</scope>
    <source>
        <strain evidence="9">Shaxun</strain>
        <tissue evidence="9">Muscle</tissue>
    </source>
</reference>
<keyword evidence="10" id="KW-1185">Reference proteome</keyword>
<dbReference type="PANTHER" id="PTHR47901">
    <property type="entry name" value="CASPASE RECRUITMENT DOMAIN-CONTAINING PROTEIN 18"/>
    <property type="match status" value="1"/>
</dbReference>
<dbReference type="PROSITE" id="PS50207">
    <property type="entry name" value="CASPASE_P10"/>
    <property type="match status" value="1"/>
</dbReference>
<feature type="domain" description="Caspase family p20" evidence="8">
    <location>
        <begin position="122"/>
        <end position="221"/>
    </location>
</feature>
<dbReference type="InterPro" id="IPR033139">
    <property type="entry name" value="Caspase_cys_AS"/>
</dbReference>
<organism evidence="9 10">
    <name type="scientific">Stichopus japonicus</name>
    <name type="common">Sea cucumber</name>
    <dbReference type="NCBI Taxonomy" id="307972"/>
    <lineage>
        <taxon>Eukaryota</taxon>
        <taxon>Metazoa</taxon>
        <taxon>Echinodermata</taxon>
        <taxon>Eleutherozoa</taxon>
        <taxon>Echinozoa</taxon>
        <taxon>Holothuroidea</taxon>
        <taxon>Aspidochirotacea</taxon>
        <taxon>Aspidochirotida</taxon>
        <taxon>Stichopodidae</taxon>
        <taxon>Apostichopus</taxon>
    </lineage>
</organism>
<evidence type="ECO:0000259" key="8">
    <source>
        <dbReference type="PROSITE" id="PS50208"/>
    </source>
</evidence>
<dbReference type="PANTHER" id="PTHR47901:SF8">
    <property type="entry name" value="CASPASE-3"/>
    <property type="match status" value="1"/>
</dbReference>
<evidence type="ECO:0000256" key="6">
    <source>
        <dbReference type="SAM" id="MobiDB-lite"/>
    </source>
</evidence>
<dbReference type="PRINTS" id="PR00376">
    <property type="entry name" value="IL1BCENZYME"/>
</dbReference>
<keyword evidence="3" id="KW-0053">Apoptosis</keyword>
<dbReference type="InterPro" id="IPR002398">
    <property type="entry name" value="Pept_C14"/>
</dbReference>
<dbReference type="GO" id="GO:0006508">
    <property type="term" value="P:proteolysis"/>
    <property type="evidence" value="ECO:0007669"/>
    <property type="project" value="UniProtKB-KW"/>
</dbReference>
<evidence type="ECO:0000313" key="9">
    <source>
        <dbReference type="EMBL" id="PIK46501.1"/>
    </source>
</evidence>
<dbReference type="Proteomes" id="UP000230750">
    <property type="component" value="Unassembled WGS sequence"/>
</dbReference>
<dbReference type="InterPro" id="IPR015917">
    <property type="entry name" value="Pept_C14A"/>
</dbReference>
<name>A0A2G8KET6_STIJA</name>
<gene>
    <name evidence="9" type="ORF">BSL78_16628</name>
</gene>
<keyword evidence="2" id="KW-0645">Protease</keyword>
<dbReference type="PROSITE" id="PS50208">
    <property type="entry name" value="CASPASE_P20"/>
    <property type="match status" value="1"/>
</dbReference>
<dbReference type="EMBL" id="MRZV01000640">
    <property type="protein sequence ID" value="PIK46501.1"/>
    <property type="molecule type" value="Genomic_DNA"/>
</dbReference>
<dbReference type="InterPro" id="IPR001309">
    <property type="entry name" value="Pept_C14_p20"/>
</dbReference>
<dbReference type="InterPro" id="IPR002138">
    <property type="entry name" value="Pept_C14_p10"/>
</dbReference>
<feature type="domain" description="Caspase family p10" evidence="7">
    <location>
        <begin position="244"/>
        <end position="284"/>
    </location>
</feature>
<evidence type="ECO:0000259" key="7">
    <source>
        <dbReference type="PROSITE" id="PS50207"/>
    </source>
</evidence>
<evidence type="ECO:0000256" key="3">
    <source>
        <dbReference type="ARBA" id="ARBA00022703"/>
    </source>
</evidence>
<dbReference type="SMART" id="SM00115">
    <property type="entry name" value="CASc"/>
    <property type="match status" value="1"/>
</dbReference>
<dbReference type="PROSITE" id="PS01122">
    <property type="entry name" value="CASPASE_CYS"/>
    <property type="match status" value="1"/>
</dbReference>
<evidence type="ECO:0000313" key="10">
    <source>
        <dbReference type="Proteomes" id="UP000230750"/>
    </source>
</evidence>
<dbReference type="Pfam" id="PF00656">
    <property type="entry name" value="Peptidase_C14"/>
    <property type="match status" value="1"/>
</dbReference>
<keyword evidence="4" id="KW-0378">Hydrolase</keyword>
<dbReference type="AlphaFoldDB" id="A0A2G8KET6"/>
<dbReference type="GO" id="GO:0006915">
    <property type="term" value="P:apoptotic process"/>
    <property type="evidence" value="ECO:0007669"/>
    <property type="project" value="UniProtKB-KW"/>
</dbReference>
<comment type="similarity">
    <text evidence="1 5">Belongs to the peptidase C14A family.</text>
</comment>
<feature type="compositionally biased region" description="Polar residues" evidence="6">
    <location>
        <begin position="1"/>
        <end position="39"/>
    </location>
</feature>